<dbReference type="Proteomes" id="UP000245712">
    <property type="component" value="Unassembled WGS sequence"/>
</dbReference>
<accession>A0ABX5KFB6</accession>
<name>A0ABX5KFB6_9BURK</name>
<comment type="caution">
    <text evidence="1">The sequence shown here is derived from an EMBL/GenBank/DDBJ whole genome shotgun (WGS) entry which is preliminary data.</text>
</comment>
<evidence type="ECO:0000313" key="2">
    <source>
        <dbReference type="Proteomes" id="UP000245712"/>
    </source>
</evidence>
<reference evidence="1 2" key="1">
    <citation type="submission" date="2018-05" db="EMBL/GenBank/DDBJ databases">
        <title>Genomic Encyclopedia of Type Strains, Phase IV (KMG-V): Genome sequencing to study the core and pangenomes of soil and plant-associated prokaryotes.</title>
        <authorList>
            <person name="Whitman W."/>
        </authorList>
    </citation>
    <scope>NUCLEOTIDE SEQUENCE [LARGE SCALE GENOMIC DNA]</scope>
    <source>
        <strain evidence="1 2">SCZa-39</strain>
    </source>
</reference>
<keyword evidence="2" id="KW-1185">Reference proteome</keyword>
<organism evidence="1 2">
    <name type="scientific">Paraburkholderia unamae</name>
    <dbReference type="NCBI Taxonomy" id="219649"/>
    <lineage>
        <taxon>Bacteria</taxon>
        <taxon>Pseudomonadati</taxon>
        <taxon>Pseudomonadota</taxon>
        <taxon>Betaproteobacteria</taxon>
        <taxon>Burkholderiales</taxon>
        <taxon>Burkholderiaceae</taxon>
        <taxon>Paraburkholderia</taxon>
    </lineage>
</organism>
<evidence type="ECO:0000313" key="1">
    <source>
        <dbReference type="EMBL" id="PVX73118.1"/>
    </source>
</evidence>
<dbReference type="EMBL" id="QEOB01000022">
    <property type="protein sequence ID" value="PVX73118.1"/>
    <property type="molecule type" value="Genomic_DNA"/>
</dbReference>
<dbReference type="RefSeq" id="WP_112176721.1">
    <property type="nucleotide sequence ID" value="NZ_QEOB01000022.1"/>
</dbReference>
<proteinExistence type="predicted"/>
<gene>
    <name evidence="1" type="ORF">C7402_1228</name>
</gene>
<protein>
    <submittedName>
        <fullName evidence="1">Uncharacterized protein</fullName>
    </submittedName>
</protein>
<sequence>MAAHDFAQFSWDEQEDVKAVLASRGRELHEFTITDNGAAAPEGGKAAIRTISVTRIANGKTATYETDHFAPWLTDFDEALQAGEFDD</sequence>